<keyword evidence="2" id="KW-1185">Reference proteome</keyword>
<accession>A0A1X6MYN4</accession>
<dbReference type="EMBL" id="KZ110598">
    <property type="protein sequence ID" value="OSX61475.1"/>
    <property type="molecule type" value="Genomic_DNA"/>
</dbReference>
<dbReference type="AlphaFoldDB" id="A0A1X6MYN4"/>
<proteinExistence type="predicted"/>
<dbReference type="RefSeq" id="XP_024338269.1">
    <property type="nucleotide sequence ID" value="XM_024476993.1"/>
</dbReference>
<dbReference type="Proteomes" id="UP000194127">
    <property type="component" value="Unassembled WGS sequence"/>
</dbReference>
<dbReference type="GeneID" id="36321943"/>
<gene>
    <name evidence="1" type="ORF">POSPLADRAFT_1034117</name>
</gene>
<evidence type="ECO:0000313" key="1">
    <source>
        <dbReference type="EMBL" id="OSX61475.1"/>
    </source>
</evidence>
<organism evidence="1 2">
    <name type="scientific">Postia placenta MAD-698-R-SB12</name>
    <dbReference type="NCBI Taxonomy" id="670580"/>
    <lineage>
        <taxon>Eukaryota</taxon>
        <taxon>Fungi</taxon>
        <taxon>Dikarya</taxon>
        <taxon>Basidiomycota</taxon>
        <taxon>Agaricomycotina</taxon>
        <taxon>Agaricomycetes</taxon>
        <taxon>Polyporales</taxon>
        <taxon>Adustoporiaceae</taxon>
        <taxon>Rhodonia</taxon>
    </lineage>
</organism>
<evidence type="ECO:0000313" key="2">
    <source>
        <dbReference type="Proteomes" id="UP000194127"/>
    </source>
</evidence>
<protein>
    <submittedName>
        <fullName evidence="1">Uncharacterized protein</fullName>
    </submittedName>
</protein>
<reference evidence="1 2" key="1">
    <citation type="submission" date="2017-04" db="EMBL/GenBank/DDBJ databases">
        <title>Genome Sequence of the Model Brown-Rot Fungus Postia placenta SB12.</title>
        <authorList>
            <consortium name="DOE Joint Genome Institute"/>
            <person name="Gaskell J."/>
            <person name="Kersten P."/>
            <person name="Larrondo L.F."/>
            <person name="Canessa P."/>
            <person name="Martinez D."/>
            <person name="Hibbett D."/>
            <person name="Schmoll M."/>
            <person name="Kubicek C.P."/>
            <person name="Martinez A.T."/>
            <person name="Yadav J."/>
            <person name="Master E."/>
            <person name="Magnuson J.K."/>
            <person name="James T."/>
            <person name="Yaver D."/>
            <person name="Berka R."/>
            <person name="Labutti K."/>
            <person name="Lipzen A."/>
            <person name="Aerts A."/>
            <person name="Barry K."/>
            <person name="Henrissat B."/>
            <person name="Blanchette R."/>
            <person name="Grigoriev I."/>
            <person name="Cullen D."/>
        </authorList>
    </citation>
    <scope>NUCLEOTIDE SEQUENCE [LARGE SCALE GENOMIC DNA]</scope>
    <source>
        <strain evidence="1 2">MAD-698-R-SB12</strain>
    </source>
</reference>
<sequence>MYRELDSNWSSVACIQRESAFTHVLERLCCGSTFVWPGQVLLQKPGARRANMGQIGSYRRISNGRPQVESPSASPEPDVYKVWLVQYSKGEPQEFLKLPTLFKARVTVEPEGDETYINRAPVRRSASYNVLLVAHGGGIFDLCLAARDMSGEDVAQSSLGTPARRVWSATRGEFRYGRLAVAGIAATA</sequence>
<name>A0A1X6MYN4_9APHY</name>